<dbReference type="Gene3D" id="2.30.42.10">
    <property type="match status" value="2"/>
</dbReference>
<dbReference type="InterPro" id="IPR052213">
    <property type="entry name" value="PAR3"/>
</dbReference>
<dbReference type="Pfam" id="PF00595">
    <property type="entry name" value="PDZ"/>
    <property type="match status" value="2"/>
</dbReference>
<evidence type="ECO:0000313" key="4">
    <source>
        <dbReference type="Proteomes" id="UP000492820"/>
    </source>
</evidence>
<dbReference type="GO" id="GO:0035091">
    <property type="term" value="F:phosphatidylinositol binding"/>
    <property type="evidence" value="ECO:0007669"/>
    <property type="project" value="TreeGrafter"/>
</dbReference>
<dbReference type="GO" id="GO:0045197">
    <property type="term" value="P:establishment or maintenance of epithelial cell apical/basal polarity"/>
    <property type="evidence" value="ECO:0007669"/>
    <property type="project" value="TreeGrafter"/>
</dbReference>
<feature type="region of interest" description="Disordered" evidence="1">
    <location>
        <begin position="720"/>
        <end position="739"/>
    </location>
</feature>
<feature type="compositionally biased region" description="Low complexity" evidence="1">
    <location>
        <begin position="692"/>
        <end position="704"/>
    </location>
</feature>
<dbReference type="GO" id="GO:0016324">
    <property type="term" value="C:apical plasma membrane"/>
    <property type="evidence" value="ECO:0007669"/>
    <property type="project" value="TreeGrafter"/>
</dbReference>
<reference evidence="5" key="3">
    <citation type="submission" date="2020-10" db="UniProtKB">
        <authorList>
            <consortium name="WormBaseParasite"/>
        </authorList>
    </citation>
    <scope>IDENTIFICATION</scope>
</reference>
<name>A0A068WE82_ECHGR</name>
<evidence type="ECO:0000313" key="5">
    <source>
        <dbReference type="WBParaSite" id="EgrG_000833800"/>
    </source>
</evidence>
<evidence type="ECO:0000256" key="1">
    <source>
        <dbReference type="SAM" id="MobiDB-lite"/>
    </source>
</evidence>
<evidence type="ECO:0000313" key="3">
    <source>
        <dbReference type="EMBL" id="CDS15932.1"/>
    </source>
</evidence>
<feature type="compositionally biased region" description="Basic and acidic residues" evidence="1">
    <location>
        <begin position="455"/>
        <end position="464"/>
    </location>
</feature>
<dbReference type="GO" id="GO:0000226">
    <property type="term" value="P:microtubule cytoskeleton organization"/>
    <property type="evidence" value="ECO:0007669"/>
    <property type="project" value="TreeGrafter"/>
</dbReference>
<dbReference type="InterPro" id="IPR036034">
    <property type="entry name" value="PDZ_sf"/>
</dbReference>
<dbReference type="GO" id="GO:0007155">
    <property type="term" value="P:cell adhesion"/>
    <property type="evidence" value="ECO:0007669"/>
    <property type="project" value="TreeGrafter"/>
</dbReference>
<dbReference type="EMBL" id="LK028576">
    <property type="protein sequence ID" value="CDS15932.1"/>
    <property type="molecule type" value="Genomic_DNA"/>
</dbReference>
<dbReference type="GO" id="GO:0043296">
    <property type="term" value="C:apical junction complex"/>
    <property type="evidence" value="ECO:0007669"/>
    <property type="project" value="TreeGrafter"/>
</dbReference>
<dbReference type="GO" id="GO:0030010">
    <property type="term" value="P:establishment of cell polarity"/>
    <property type="evidence" value="ECO:0007669"/>
    <property type="project" value="TreeGrafter"/>
</dbReference>
<evidence type="ECO:0000259" key="2">
    <source>
        <dbReference type="PROSITE" id="PS50106"/>
    </source>
</evidence>
<feature type="compositionally biased region" description="Polar residues" evidence="1">
    <location>
        <begin position="963"/>
        <end position="979"/>
    </location>
</feature>
<dbReference type="CDD" id="cd00136">
    <property type="entry name" value="PDZ_canonical"/>
    <property type="match status" value="1"/>
</dbReference>
<feature type="compositionally biased region" description="Basic and acidic residues" evidence="1">
    <location>
        <begin position="475"/>
        <end position="487"/>
    </location>
</feature>
<dbReference type="Proteomes" id="UP000492820">
    <property type="component" value="Unassembled WGS sequence"/>
</dbReference>
<dbReference type="GO" id="GO:0005938">
    <property type="term" value="C:cell cortex"/>
    <property type="evidence" value="ECO:0007669"/>
    <property type="project" value="TreeGrafter"/>
</dbReference>
<accession>A0A068WE82</accession>
<feature type="compositionally biased region" description="Basic and acidic residues" evidence="1">
    <location>
        <begin position="599"/>
        <end position="617"/>
    </location>
</feature>
<gene>
    <name evidence="3" type="ORF">EgrG_000833800</name>
</gene>
<dbReference type="InterPro" id="IPR001478">
    <property type="entry name" value="PDZ"/>
</dbReference>
<dbReference type="PANTHER" id="PTHR16484:SF17">
    <property type="entry name" value="BAZOOKA, ISOFORM B"/>
    <property type="match status" value="1"/>
</dbReference>
<feature type="compositionally biased region" description="Basic residues" evidence="1">
    <location>
        <begin position="551"/>
        <end position="560"/>
    </location>
</feature>
<dbReference type="SUPFAM" id="SSF50156">
    <property type="entry name" value="PDZ domain-like"/>
    <property type="match status" value="2"/>
</dbReference>
<feature type="region of interest" description="Disordered" evidence="1">
    <location>
        <begin position="543"/>
        <end position="704"/>
    </location>
</feature>
<dbReference type="WBParaSite" id="EgrG_000833800">
    <property type="protein sequence ID" value="EgrG_000833800"/>
    <property type="gene ID" value="EgrG_000833800"/>
</dbReference>
<feature type="region of interest" description="Disordered" evidence="1">
    <location>
        <begin position="455"/>
        <end position="512"/>
    </location>
</feature>
<dbReference type="PANTHER" id="PTHR16484">
    <property type="entry name" value="PARTITIONING DEFECTIVE 3 RELATED"/>
    <property type="match status" value="1"/>
</dbReference>
<feature type="region of interest" description="Disordered" evidence="1">
    <location>
        <begin position="910"/>
        <end position="981"/>
    </location>
</feature>
<feature type="compositionally biased region" description="Basic and acidic residues" evidence="1">
    <location>
        <begin position="571"/>
        <end position="580"/>
    </location>
</feature>
<proteinExistence type="predicted"/>
<dbReference type="GO" id="GO:0005912">
    <property type="term" value="C:adherens junction"/>
    <property type="evidence" value="ECO:0007669"/>
    <property type="project" value="TreeGrafter"/>
</dbReference>
<reference evidence="3" key="2">
    <citation type="submission" date="2014-06" db="EMBL/GenBank/DDBJ databases">
        <authorList>
            <person name="Aslett M."/>
        </authorList>
    </citation>
    <scope>NUCLEOTIDE SEQUENCE</scope>
</reference>
<organism evidence="3">
    <name type="scientific">Echinococcus granulosus</name>
    <name type="common">Hydatid tapeworm</name>
    <dbReference type="NCBI Taxonomy" id="6210"/>
    <lineage>
        <taxon>Eukaryota</taxon>
        <taxon>Metazoa</taxon>
        <taxon>Spiralia</taxon>
        <taxon>Lophotrochozoa</taxon>
        <taxon>Platyhelminthes</taxon>
        <taxon>Cestoda</taxon>
        <taxon>Eucestoda</taxon>
        <taxon>Cyclophyllidea</taxon>
        <taxon>Taeniidae</taxon>
        <taxon>Echinococcus</taxon>
        <taxon>Echinococcus granulosus group</taxon>
    </lineage>
</organism>
<dbReference type="OrthoDB" id="2187496at2759"/>
<feature type="domain" description="PDZ" evidence="2">
    <location>
        <begin position="318"/>
        <end position="379"/>
    </location>
</feature>
<feature type="compositionally biased region" description="Basic and acidic residues" evidence="1">
    <location>
        <begin position="503"/>
        <end position="512"/>
    </location>
</feature>
<feature type="domain" description="PDZ" evidence="2">
    <location>
        <begin position="142"/>
        <end position="230"/>
    </location>
</feature>
<protein>
    <submittedName>
        <fullName evidence="3 5">Partitioning defective 3</fullName>
    </submittedName>
</protein>
<dbReference type="AlphaFoldDB" id="A0A068WE82"/>
<sequence>MVSCEGPLNFGQTNCIFQAIFDKVIKKYWGLRIAKVDPALQNQISLWSDEAIVRVNREELFGESRDRILSILINEFTKPQVTRIALLKLEDLPVSIPGPYPLSSNMESPTTQRHSSRSAMSPVSYIKNLNAFNTRSIGQRITVDLHKLAEGGFGISFATRDTLINTEEMQPVFVERIMPTGAAIHDGRLQFGDRLLSINGIQVTNFKDAMATLRSVSIGDKATLVFSRQDSVVVATPPTSSPSLIDLTTDRSSTYTSNTTPDLVSESPLCQTIIFDIPVPHRDSGTSSLGIRFEEWAEPRIIHAYSEFKGPEVIVDHMVGDTDNLEDNLSGLFVKQILTGSPASKELTSGSIRPGDRLIAVDGHSVTNLSLTEISTKLKLAIEKAQCKMVGKSKQAFLELTMNRFFHCSDKQNSWPKTKSMLRPGSDAIFDKLTVQNNSNGEILIKKVNMVAAKDRKDSTEVPSRRLARTPSVDSRCRSRRERESRSPSDSPVRCQSAFSRDGVGRRSVSEKRHAHISATNFSHYNDNALPFCNKGGEQASRLYSTMPSSRKIRQIRRSKQDRPSGPIKPVHAEELEKAQEATGAAASQSFLIPPTQKHRMDDSDVLRTDAVDDPRARSHNHSFRAAVNPESVHRSPPPTPPKPTIDYCLQNDIHRTVTPPLPARRSRVVPPTTNFRRRDSAPKPTIPSPSPSLSSPTSSTATAQHKMFEEILQVHRSDKKDAHCFSSSRKVSPGSCDREEESVTFSIASLPRSSAKHVVLTDVRPLASELRKTPSPVEFNAYAVEQKEISHFSRPSRTKSFPSFLEEVETSLPKRRISRVNEPLQVEGPSFSASDPAATCTRKDLLKLSSPALLHDGCITVPSMMMHKNDVSNGPLPPQAFSVSHCGSRNNDNSAWLTIPRSTMQAHIAAVKSDSPHAIVRSRSPSSIHVNEARGDYGRPSTSTSSDRSRRLSHSLNRPDKSSTNPQHQPSPKNQITYPQPFKHEPYQACAPFYSPTTTESYLIEVARDNRMYLLNNQPELPFHPLPFLKLSHPRLHTSPLLTITQARSIRRSNYSITPFLQHLFTMPLHLDDSNFLLLLTRGDYQHCLRLPIQADETHLAFVCPITKHICSVTIDLQTSCPIGCLPIYYFVRI</sequence>
<dbReference type="SMART" id="SM00228">
    <property type="entry name" value="PDZ"/>
    <property type="match status" value="2"/>
</dbReference>
<dbReference type="GO" id="GO:0051660">
    <property type="term" value="P:establishment of centrosome localization"/>
    <property type="evidence" value="ECO:0007669"/>
    <property type="project" value="TreeGrafter"/>
</dbReference>
<dbReference type="GO" id="GO:0008104">
    <property type="term" value="P:intracellular protein localization"/>
    <property type="evidence" value="ECO:0007669"/>
    <property type="project" value="TreeGrafter"/>
</dbReference>
<reference evidence="3 4" key="1">
    <citation type="journal article" date="2013" name="Nature">
        <title>The genomes of four tapeworm species reveal adaptations to parasitism.</title>
        <authorList>
            <person name="Tsai I.J."/>
            <person name="Zarowiecki M."/>
            <person name="Holroyd N."/>
            <person name="Garciarrubio A."/>
            <person name="Sanchez-Flores A."/>
            <person name="Brooks K.L."/>
            <person name="Tracey A."/>
            <person name="Bobes R.J."/>
            <person name="Fragoso G."/>
            <person name="Sciutto E."/>
            <person name="Aslett M."/>
            <person name="Beasley H."/>
            <person name="Bennett H.M."/>
            <person name="Cai J."/>
            <person name="Camicia F."/>
            <person name="Clark R."/>
            <person name="Cucher M."/>
            <person name="De Silva N."/>
            <person name="Day T.A."/>
            <person name="Deplazes P."/>
            <person name="Estrada K."/>
            <person name="Fernandez C."/>
            <person name="Holland P.W."/>
            <person name="Hou J."/>
            <person name="Hu S."/>
            <person name="Huckvale T."/>
            <person name="Hung S.S."/>
            <person name="Kamenetzky L."/>
            <person name="Keane J.A."/>
            <person name="Kiss F."/>
            <person name="Koziol U."/>
            <person name="Lambert O."/>
            <person name="Liu K."/>
            <person name="Luo X."/>
            <person name="Luo Y."/>
            <person name="Macchiaroli N."/>
            <person name="Nichol S."/>
            <person name="Paps J."/>
            <person name="Parkinson J."/>
            <person name="Pouchkina-Stantcheva N."/>
            <person name="Riddiford N."/>
            <person name="Rosenzvit M."/>
            <person name="Salinas G."/>
            <person name="Wasmuth J.D."/>
            <person name="Zamanian M."/>
            <person name="Zheng Y."/>
            <person name="Cai X."/>
            <person name="Soberon X."/>
            <person name="Olson P.D."/>
            <person name="Laclette J.P."/>
            <person name="Brehm K."/>
            <person name="Berriman M."/>
            <person name="Garciarrubio A."/>
            <person name="Bobes R.J."/>
            <person name="Fragoso G."/>
            <person name="Sanchez-Flores A."/>
            <person name="Estrada K."/>
            <person name="Cevallos M.A."/>
            <person name="Morett E."/>
            <person name="Gonzalez V."/>
            <person name="Portillo T."/>
            <person name="Ochoa-Leyva A."/>
            <person name="Jose M.V."/>
            <person name="Sciutto E."/>
            <person name="Landa A."/>
            <person name="Jimenez L."/>
            <person name="Valdes V."/>
            <person name="Carrero J.C."/>
            <person name="Larralde C."/>
            <person name="Morales-Montor J."/>
            <person name="Limon-Lason J."/>
            <person name="Soberon X."/>
            <person name="Laclette J.P."/>
        </authorList>
    </citation>
    <scope>NUCLEOTIDE SEQUENCE [LARGE SCALE GENOMIC DNA]</scope>
</reference>
<dbReference type="PROSITE" id="PS50106">
    <property type="entry name" value="PDZ"/>
    <property type="match status" value="2"/>
</dbReference>